<dbReference type="PATRIC" id="fig|862908.3.peg.1939"/>
<dbReference type="HOGENOM" id="CLU_541494_0_0_7"/>
<dbReference type="RefSeq" id="WP_014244630.1">
    <property type="nucleotide sequence ID" value="NC_016620.1"/>
</dbReference>
<dbReference type="OrthoDB" id="5288624at2"/>
<sequence length="512" mass="58075">MSKKIYKIGTRGSLLAVTQCTQVKEELEKLTGDQFELEIIKTQGDLITDKPLWQLDGKDFFTKELDEALLTNKVDMVVHSYKDLGSERPQGIKLAAITKRHFAHDILFIKNETIKNLSNKKEFIVGTSSPRRIVNIEAQLSEYLPTDNIKVETKMLRGNVNTRIGKLVDGQYDAIVLALPGIERLAHSEKSLEELKVLLKDLNYMILPQSTFPSAASQGALAIECNEENTELYQKLQLIEDKVTVSEVSRERQAFNGYGGGCHLAVGVNVKRVGDNYIHSHRGKNEDKSISELRLESVSETFKGDKTNAFIGLPLEKVNGESHYIYDEFINKEQSSPISLNEKADFFATSNYCINQLENSRDSINNLWAAGTKTMKQLAKKGFWVNGTSDSLGHDELEILRQSKCIQVMNPKMSLNILTHRDSVSDIGKVIGCYERIETPMSDEYRRKLEQSEVFFWTSFNQYQRFCAQVPSIKDKFHCTGLGKTKQKFDENNIAAKAFIGIEDFKAWLKEE</sequence>
<feature type="domain" description="Porphobilinogen deaminase N-terminal" evidence="9">
    <location>
        <begin position="7"/>
        <end position="232"/>
    </location>
</feature>
<proteinExistence type="inferred from homology"/>
<evidence type="ECO:0000256" key="8">
    <source>
        <dbReference type="NCBIfam" id="TIGR00212"/>
    </source>
</evidence>
<dbReference type="AlphaFoldDB" id="E1X322"/>
<protein>
    <recommendedName>
        <fullName evidence="4 8">Hydroxymethylbilane synthase</fullName>
        <ecNumber evidence="4 8">2.5.1.61</ecNumber>
    </recommendedName>
</protein>
<dbReference type="Gene3D" id="3.40.190.10">
    <property type="entry name" value="Periplasmic binding protein-like II"/>
    <property type="match status" value="2"/>
</dbReference>
<dbReference type="PANTHER" id="PTHR11557:SF0">
    <property type="entry name" value="PORPHOBILINOGEN DEAMINASE"/>
    <property type="match status" value="1"/>
</dbReference>
<keyword evidence="5" id="KW-0808">Transferase</keyword>
<dbReference type="SUPFAM" id="SSF53850">
    <property type="entry name" value="Periplasmic binding protein-like II"/>
    <property type="match status" value="1"/>
</dbReference>
<dbReference type="InterPro" id="IPR022417">
    <property type="entry name" value="Porphobilin_deaminase_N"/>
</dbReference>
<evidence type="ECO:0000256" key="3">
    <source>
        <dbReference type="ARBA" id="ARBA00005638"/>
    </source>
</evidence>
<dbReference type="KEGG" id="bmx:BMS_2040"/>
<comment type="pathway">
    <text evidence="2">Porphyrin-containing compound metabolism; protoporphyrin-IX biosynthesis; coproporphyrinogen-III from 5-aminolevulinate: step 2/4.</text>
</comment>
<name>E1X322_HALMS</name>
<dbReference type="PRINTS" id="PR00151">
    <property type="entry name" value="PORPHBDMNASE"/>
</dbReference>
<evidence type="ECO:0000256" key="5">
    <source>
        <dbReference type="ARBA" id="ARBA00022679"/>
    </source>
</evidence>
<dbReference type="STRING" id="862908.BMS_2040"/>
<dbReference type="GO" id="GO:0004418">
    <property type="term" value="F:hydroxymethylbilane synthase activity"/>
    <property type="evidence" value="ECO:0007669"/>
    <property type="project" value="UniProtKB-UniRule"/>
</dbReference>
<dbReference type="Pfam" id="PF01379">
    <property type="entry name" value="Porphobil_deam"/>
    <property type="match status" value="1"/>
</dbReference>
<dbReference type="NCBIfam" id="TIGR00212">
    <property type="entry name" value="hemC"/>
    <property type="match status" value="1"/>
</dbReference>
<dbReference type="InterPro" id="IPR000860">
    <property type="entry name" value="HemC"/>
</dbReference>
<evidence type="ECO:0000313" key="10">
    <source>
        <dbReference type="EMBL" id="CBW26852.1"/>
    </source>
</evidence>
<comment type="catalytic activity">
    <reaction evidence="7">
        <text>4 porphobilinogen + H2O = hydroxymethylbilane + 4 NH4(+)</text>
        <dbReference type="Rhea" id="RHEA:13185"/>
        <dbReference type="ChEBI" id="CHEBI:15377"/>
        <dbReference type="ChEBI" id="CHEBI:28938"/>
        <dbReference type="ChEBI" id="CHEBI:57845"/>
        <dbReference type="ChEBI" id="CHEBI:58126"/>
        <dbReference type="EC" id="2.5.1.61"/>
    </reaction>
</comment>
<comment type="function">
    <text evidence="1">Tetrapolymerization of the monopyrrole PBG into the hydroxymethylbilane pre-uroporphyrinogen in several discrete steps.</text>
</comment>
<dbReference type="EMBL" id="FQ312005">
    <property type="protein sequence ID" value="CBW26852.1"/>
    <property type="molecule type" value="Genomic_DNA"/>
</dbReference>
<organism evidence="10 11">
    <name type="scientific">Halobacteriovorax marinus (strain ATCC BAA-682 / DSM 15412 / SJ)</name>
    <name type="common">Bacteriovorax marinus</name>
    <dbReference type="NCBI Taxonomy" id="862908"/>
    <lineage>
        <taxon>Bacteria</taxon>
        <taxon>Pseudomonadati</taxon>
        <taxon>Bdellovibrionota</taxon>
        <taxon>Bacteriovoracia</taxon>
        <taxon>Bacteriovoracales</taxon>
        <taxon>Halobacteriovoraceae</taxon>
        <taxon>Halobacteriovorax</taxon>
    </lineage>
</organism>
<gene>
    <name evidence="10" type="ordered locus">BMS_2040</name>
</gene>
<reference evidence="11" key="1">
    <citation type="journal article" date="2013" name="ISME J.">
        <title>A small predatory core genome in the divergent marine Bacteriovorax marinus SJ and the terrestrial Bdellovibrio bacteriovorus.</title>
        <authorList>
            <person name="Crossman L.C."/>
            <person name="Chen H."/>
            <person name="Cerdeno-Tarraga A.M."/>
            <person name="Brooks K."/>
            <person name="Quail M.A."/>
            <person name="Pineiro S.A."/>
            <person name="Hobley L."/>
            <person name="Sockett R.E."/>
            <person name="Bentley S.D."/>
            <person name="Parkhill J."/>
            <person name="Williams H.N."/>
            <person name="Stine O.C."/>
        </authorList>
    </citation>
    <scope>NUCLEOTIDE SEQUENCE [LARGE SCALE GENOMIC DNA]</scope>
    <source>
        <strain evidence="11">ATCC BAA-682 / DSM 15412 / SJ</strain>
    </source>
</reference>
<dbReference type="GO" id="GO:0006782">
    <property type="term" value="P:protoporphyrinogen IX biosynthetic process"/>
    <property type="evidence" value="ECO:0007669"/>
    <property type="project" value="UniProtKB-UniPathway"/>
</dbReference>
<dbReference type="GO" id="GO:0005737">
    <property type="term" value="C:cytoplasm"/>
    <property type="evidence" value="ECO:0007669"/>
    <property type="project" value="UniProtKB-UniRule"/>
</dbReference>
<evidence type="ECO:0000256" key="7">
    <source>
        <dbReference type="ARBA" id="ARBA00048169"/>
    </source>
</evidence>
<evidence type="ECO:0000313" key="11">
    <source>
        <dbReference type="Proteomes" id="UP000008963"/>
    </source>
</evidence>
<comment type="similarity">
    <text evidence="3">Belongs to the HMBS family.</text>
</comment>
<evidence type="ECO:0000256" key="2">
    <source>
        <dbReference type="ARBA" id="ARBA00004735"/>
    </source>
</evidence>
<keyword evidence="11" id="KW-1185">Reference proteome</keyword>
<dbReference type="PANTHER" id="PTHR11557">
    <property type="entry name" value="PORPHOBILINOGEN DEAMINASE"/>
    <property type="match status" value="1"/>
</dbReference>
<dbReference type="EC" id="2.5.1.61" evidence="4 8"/>
<accession>E1X322</accession>
<dbReference type="Proteomes" id="UP000008963">
    <property type="component" value="Chromosome"/>
</dbReference>
<evidence type="ECO:0000259" key="9">
    <source>
        <dbReference type="Pfam" id="PF01379"/>
    </source>
</evidence>
<evidence type="ECO:0000256" key="6">
    <source>
        <dbReference type="ARBA" id="ARBA00023244"/>
    </source>
</evidence>
<dbReference type="eggNOG" id="COG0181">
    <property type="taxonomic scope" value="Bacteria"/>
</dbReference>
<keyword evidence="6" id="KW-0627">Porphyrin biosynthesis</keyword>
<evidence type="ECO:0000256" key="1">
    <source>
        <dbReference type="ARBA" id="ARBA00002869"/>
    </source>
</evidence>
<evidence type="ECO:0000256" key="4">
    <source>
        <dbReference type="ARBA" id="ARBA00012655"/>
    </source>
</evidence>
<dbReference type="UniPathway" id="UPA00251">
    <property type="reaction ID" value="UER00319"/>
</dbReference>